<keyword evidence="4 11" id="KW-0812">Transmembrane</keyword>
<keyword evidence="7 11" id="KW-0406">Ion transport</keyword>
<evidence type="ECO:0000256" key="6">
    <source>
        <dbReference type="ARBA" id="ARBA00023053"/>
    </source>
</evidence>
<dbReference type="CTD" id="20251345"/>
<organism evidence="13 14">
    <name type="scientific">Lottia gigantea</name>
    <name type="common">Giant owl limpet</name>
    <dbReference type="NCBI Taxonomy" id="225164"/>
    <lineage>
        <taxon>Eukaryota</taxon>
        <taxon>Metazoa</taxon>
        <taxon>Spiralia</taxon>
        <taxon>Lophotrochozoa</taxon>
        <taxon>Mollusca</taxon>
        <taxon>Gastropoda</taxon>
        <taxon>Patellogastropoda</taxon>
        <taxon>Lottioidea</taxon>
        <taxon>Lottiidae</taxon>
        <taxon>Lottia</taxon>
    </lineage>
</organism>
<comment type="subcellular location">
    <subcellularLocation>
        <location evidence="1">Membrane</location>
        <topology evidence="1">Multi-pass membrane protein</topology>
    </subcellularLocation>
</comment>
<dbReference type="PANTHER" id="PTHR11690:SF300">
    <property type="entry name" value="PICKPOCKET PROTEIN 19"/>
    <property type="match status" value="1"/>
</dbReference>
<evidence type="ECO:0000256" key="9">
    <source>
        <dbReference type="ARBA" id="ARBA00023201"/>
    </source>
</evidence>
<keyword evidence="2 11" id="KW-0813">Transport</keyword>
<dbReference type="Gene3D" id="1.10.287.820">
    <property type="entry name" value="Acid-sensing ion channel domain"/>
    <property type="match status" value="1"/>
</dbReference>
<dbReference type="Pfam" id="PF00858">
    <property type="entry name" value="ASC"/>
    <property type="match status" value="1"/>
</dbReference>
<evidence type="ECO:0000256" key="12">
    <source>
        <dbReference type="SAM" id="Phobius"/>
    </source>
</evidence>
<keyword evidence="3 11" id="KW-0894">Sodium channel</keyword>
<keyword evidence="6" id="KW-0915">Sodium</keyword>
<evidence type="ECO:0000256" key="5">
    <source>
        <dbReference type="ARBA" id="ARBA00022989"/>
    </source>
</evidence>
<evidence type="ECO:0000313" key="14">
    <source>
        <dbReference type="Proteomes" id="UP000030746"/>
    </source>
</evidence>
<keyword evidence="14" id="KW-1185">Reference proteome</keyword>
<dbReference type="OMA" id="HDENVVR"/>
<evidence type="ECO:0000256" key="4">
    <source>
        <dbReference type="ARBA" id="ARBA00022692"/>
    </source>
</evidence>
<evidence type="ECO:0000256" key="3">
    <source>
        <dbReference type="ARBA" id="ARBA00022461"/>
    </source>
</evidence>
<dbReference type="InterPro" id="IPR001873">
    <property type="entry name" value="ENaC"/>
</dbReference>
<evidence type="ECO:0000256" key="7">
    <source>
        <dbReference type="ARBA" id="ARBA00023065"/>
    </source>
</evidence>
<dbReference type="OrthoDB" id="8065060at2759"/>
<dbReference type="PANTHER" id="PTHR11690">
    <property type="entry name" value="AMILORIDE-SENSITIVE SODIUM CHANNEL-RELATED"/>
    <property type="match status" value="1"/>
</dbReference>
<proteinExistence type="inferred from homology"/>
<keyword evidence="10 11" id="KW-0407">Ion channel</keyword>
<name>V4AV35_LOTGI</name>
<dbReference type="EMBL" id="KB201205">
    <property type="protein sequence ID" value="ESO98820.1"/>
    <property type="molecule type" value="Genomic_DNA"/>
</dbReference>
<reference evidence="13 14" key="1">
    <citation type="journal article" date="2013" name="Nature">
        <title>Insights into bilaterian evolution from three spiralian genomes.</title>
        <authorList>
            <person name="Simakov O."/>
            <person name="Marletaz F."/>
            <person name="Cho S.J."/>
            <person name="Edsinger-Gonzales E."/>
            <person name="Havlak P."/>
            <person name="Hellsten U."/>
            <person name="Kuo D.H."/>
            <person name="Larsson T."/>
            <person name="Lv J."/>
            <person name="Arendt D."/>
            <person name="Savage R."/>
            <person name="Osoegawa K."/>
            <person name="de Jong P."/>
            <person name="Grimwood J."/>
            <person name="Chapman J.A."/>
            <person name="Shapiro H."/>
            <person name="Aerts A."/>
            <person name="Otillar R.P."/>
            <person name="Terry A.Y."/>
            <person name="Boore J.L."/>
            <person name="Grigoriev I.V."/>
            <person name="Lindberg D.R."/>
            <person name="Seaver E.C."/>
            <person name="Weisblat D.A."/>
            <person name="Putnam N.H."/>
            <person name="Rokhsar D.S."/>
        </authorList>
    </citation>
    <scope>NUCLEOTIDE SEQUENCE [LARGE SCALE GENOMIC DNA]</scope>
</reference>
<dbReference type="RefSeq" id="XP_009050317.1">
    <property type="nucleotide sequence ID" value="XM_009052069.1"/>
</dbReference>
<evidence type="ECO:0000256" key="2">
    <source>
        <dbReference type="ARBA" id="ARBA00022448"/>
    </source>
</evidence>
<dbReference type="GO" id="GO:0005886">
    <property type="term" value="C:plasma membrane"/>
    <property type="evidence" value="ECO:0007669"/>
    <property type="project" value="TreeGrafter"/>
</dbReference>
<dbReference type="HOGENOM" id="CLU_020415_1_1_1"/>
<accession>V4AV35</accession>
<evidence type="ECO:0000256" key="11">
    <source>
        <dbReference type="RuleBase" id="RU000679"/>
    </source>
</evidence>
<keyword evidence="8 12" id="KW-0472">Membrane</keyword>
<evidence type="ECO:0000256" key="8">
    <source>
        <dbReference type="ARBA" id="ARBA00023136"/>
    </source>
</evidence>
<keyword evidence="5 12" id="KW-1133">Transmembrane helix</keyword>
<dbReference type="AlphaFoldDB" id="V4AV35"/>
<evidence type="ECO:0000313" key="13">
    <source>
        <dbReference type="EMBL" id="ESO98820.1"/>
    </source>
</evidence>
<dbReference type="PRINTS" id="PR01078">
    <property type="entry name" value="AMINACHANNEL"/>
</dbReference>
<sequence length="250" mass="28443">IGSTLTMYIDINQDRYAFEASRAGIQMAVHPYDEPIGFGTGTVSLSPGNHYDIKVSVKKYNYLPAPHNSFENRNCIERKDIAAKVMKYFPRYTFKACQLECLTDLILDTCHCMVEFMVPTTQLRYCNVYEREHCVHTIIIQAEASFHSICNCSHPCYETVYDVDSSSVVFPAKSFSDYLIKQNISESYDHARNNLIQITISFKYSMLEEINHVPKLTVGQAISDLGGYMGFFLGASILTLVEIIEVVYRS</sequence>
<evidence type="ECO:0000256" key="10">
    <source>
        <dbReference type="ARBA" id="ARBA00023303"/>
    </source>
</evidence>
<dbReference type="Proteomes" id="UP000030746">
    <property type="component" value="Unassembled WGS sequence"/>
</dbReference>
<gene>
    <name evidence="13" type="ORF">LOTGIDRAFT_56347</name>
</gene>
<evidence type="ECO:0000256" key="1">
    <source>
        <dbReference type="ARBA" id="ARBA00004141"/>
    </source>
</evidence>
<feature type="transmembrane region" description="Helical" evidence="12">
    <location>
        <begin position="225"/>
        <end position="248"/>
    </location>
</feature>
<dbReference type="GO" id="GO:0015280">
    <property type="term" value="F:ligand-gated sodium channel activity"/>
    <property type="evidence" value="ECO:0007669"/>
    <property type="project" value="TreeGrafter"/>
</dbReference>
<keyword evidence="9 11" id="KW-0739">Sodium transport</keyword>
<comment type="similarity">
    <text evidence="11">Belongs to the amiloride-sensitive sodium channel (TC 1.A.6) family.</text>
</comment>
<dbReference type="Gene3D" id="1.10.287.770">
    <property type="entry name" value="YojJ-like"/>
    <property type="match status" value="1"/>
</dbReference>
<dbReference type="GeneID" id="20251345"/>
<feature type="non-terminal residue" evidence="13">
    <location>
        <position position="1"/>
    </location>
</feature>
<feature type="non-terminal residue" evidence="13">
    <location>
        <position position="250"/>
    </location>
</feature>
<protein>
    <submittedName>
        <fullName evidence="13">Uncharacterized protein</fullName>
    </submittedName>
</protein>
<dbReference type="KEGG" id="lgi:LOTGIDRAFT_56347"/>